<gene>
    <name evidence="2" type="ordered locus">Hden_3542</name>
</gene>
<keyword evidence="2" id="KW-0560">Oxidoreductase</keyword>
<accession>D8JYC9</accession>
<sequence length="110" mass="11822">MYDISNLSNLPQLRSLSPATMAAFENFDRAAMAPGTIPRRYKELIAVAVAIATQCPYSLEVHRTNAENAGVTEAELAEAVFLAATMRATAAIAHGTHLVGPRKAKRQNTP</sequence>
<dbReference type="Gene3D" id="1.20.1290.10">
    <property type="entry name" value="AhpD-like"/>
    <property type="match status" value="1"/>
</dbReference>
<name>D8JYC9_HYPDA</name>
<organism evidence="2 3">
    <name type="scientific">Hyphomicrobium denitrificans (strain ATCC 51888 / DSM 1869 / NCIMB 11706 / TK 0415)</name>
    <dbReference type="NCBI Taxonomy" id="582899"/>
    <lineage>
        <taxon>Bacteria</taxon>
        <taxon>Pseudomonadati</taxon>
        <taxon>Pseudomonadota</taxon>
        <taxon>Alphaproteobacteria</taxon>
        <taxon>Hyphomicrobiales</taxon>
        <taxon>Hyphomicrobiaceae</taxon>
        <taxon>Hyphomicrobium</taxon>
    </lineage>
</organism>
<dbReference type="InterPro" id="IPR003779">
    <property type="entry name" value="CMD-like"/>
</dbReference>
<dbReference type="PANTHER" id="PTHR33930:SF2">
    <property type="entry name" value="BLR3452 PROTEIN"/>
    <property type="match status" value="1"/>
</dbReference>
<evidence type="ECO:0000313" key="2">
    <source>
        <dbReference type="EMBL" id="ADJ25333.1"/>
    </source>
</evidence>
<proteinExistence type="predicted"/>
<dbReference type="EMBL" id="CP002083">
    <property type="protein sequence ID" value="ADJ25333.1"/>
    <property type="molecule type" value="Genomic_DNA"/>
</dbReference>
<evidence type="ECO:0000259" key="1">
    <source>
        <dbReference type="Pfam" id="PF02627"/>
    </source>
</evidence>
<evidence type="ECO:0000313" key="3">
    <source>
        <dbReference type="Proteomes" id="UP000002033"/>
    </source>
</evidence>
<keyword evidence="3" id="KW-1185">Reference proteome</keyword>
<dbReference type="NCBIfam" id="TIGR00778">
    <property type="entry name" value="ahpD_dom"/>
    <property type="match status" value="1"/>
</dbReference>
<dbReference type="AlphaFoldDB" id="D8JYC9"/>
<dbReference type="Proteomes" id="UP000002033">
    <property type="component" value="Chromosome"/>
</dbReference>
<dbReference type="Pfam" id="PF02627">
    <property type="entry name" value="CMD"/>
    <property type="match status" value="1"/>
</dbReference>
<dbReference type="PANTHER" id="PTHR33930">
    <property type="entry name" value="ALKYL HYDROPEROXIDE REDUCTASE AHPD"/>
    <property type="match status" value="1"/>
</dbReference>
<dbReference type="SUPFAM" id="SSF69118">
    <property type="entry name" value="AhpD-like"/>
    <property type="match status" value="1"/>
</dbReference>
<feature type="domain" description="Carboxymuconolactone decarboxylase-like" evidence="1">
    <location>
        <begin position="18"/>
        <end position="95"/>
    </location>
</feature>
<dbReference type="RefSeq" id="WP_013217492.1">
    <property type="nucleotide sequence ID" value="NC_014313.1"/>
</dbReference>
<keyword evidence="2" id="KW-0575">Peroxidase</keyword>
<dbReference type="HOGENOM" id="CLU_137228_3_1_5"/>
<dbReference type="InterPro" id="IPR004675">
    <property type="entry name" value="AhpD_core"/>
</dbReference>
<dbReference type="eggNOG" id="COG0599">
    <property type="taxonomic scope" value="Bacteria"/>
</dbReference>
<dbReference type="STRING" id="582899.Hden_3542"/>
<reference evidence="3" key="1">
    <citation type="journal article" date="2011" name="J. Bacteriol.">
        <title>Genome sequences of eight morphologically diverse alphaproteobacteria.</title>
        <authorList>
            <consortium name="US DOE Joint Genome Institute"/>
            <person name="Brown P.J."/>
            <person name="Kysela D.T."/>
            <person name="Buechlein A."/>
            <person name="Hemmerich C."/>
            <person name="Brun Y.V."/>
        </authorList>
    </citation>
    <scope>NUCLEOTIDE SEQUENCE [LARGE SCALE GENOMIC DNA]</scope>
    <source>
        <strain evidence="3">ATCC 51888 / DSM 1869 / NCIB 11706 / TK 0415</strain>
    </source>
</reference>
<dbReference type="KEGG" id="hdn:Hden_3542"/>
<dbReference type="InterPro" id="IPR029032">
    <property type="entry name" value="AhpD-like"/>
</dbReference>
<dbReference type="GO" id="GO:0051920">
    <property type="term" value="F:peroxiredoxin activity"/>
    <property type="evidence" value="ECO:0007669"/>
    <property type="project" value="InterPro"/>
</dbReference>
<protein>
    <submittedName>
        <fullName evidence="2">Alkylhydroperoxidase like protein, AhpD family</fullName>
    </submittedName>
</protein>